<evidence type="ECO:0000313" key="3">
    <source>
        <dbReference type="EMBL" id="RZV06154.1"/>
    </source>
</evidence>
<dbReference type="Proteomes" id="UP000291097">
    <property type="component" value="Unassembled WGS sequence"/>
</dbReference>
<organism evidence="3 4">
    <name type="scientific">Natrinema hispanicum</name>
    <dbReference type="NCBI Taxonomy" id="392421"/>
    <lineage>
        <taxon>Archaea</taxon>
        <taxon>Methanobacteriati</taxon>
        <taxon>Methanobacteriota</taxon>
        <taxon>Stenosarchaea group</taxon>
        <taxon>Halobacteria</taxon>
        <taxon>Halobacteriales</taxon>
        <taxon>Natrialbaceae</taxon>
        <taxon>Natrinema</taxon>
    </lineage>
</organism>
<reference evidence="3 4" key="1">
    <citation type="submission" date="2019-02" db="EMBL/GenBank/DDBJ databases">
        <title>Genomic Encyclopedia of Archaeal and Bacterial Type Strains, Phase II (KMG-II): from individual species to whole genera.</title>
        <authorList>
            <person name="Goeker M."/>
        </authorList>
    </citation>
    <scope>NUCLEOTIDE SEQUENCE [LARGE SCALE GENOMIC DNA]</scope>
    <source>
        <strain evidence="3 4">DSM 18328</strain>
    </source>
</reference>
<dbReference type="OrthoDB" id="307404at2157"/>
<dbReference type="AlphaFoldDB" id="A0A482Y6E5"/>
<gene>
    <name evidence="3" type="ORF">BDK88_4113</name>
</gene>
<dbReference type="Gene3D" id="3.40.50.620">
    <property type="entry name" value="HUPs"/>
    <property type="match status" value="1"/>
</dbReference>
<dbReference type="InterPro" id="IPR014729">
    <property type="entry name" value="Rossmann-like_a/b/a_fold"/>
</dbReference>
<dbReference type="InterPro" id="IPR006015">
    <property type="entry name" value="Universal_stress_UspA"/>
</dbReference>
<dbReference type="PRINTS" id="PR01438">
    <property type="entry name" value="UNVRSLSTRESS"/>
</dbReference>
<dbReference type="RefSeq" id="WP_130501839.1">
    <property type="nucleotide sequence ID" value="NZ_SHMP01000009.1"/>
</dbReference>
<dbReference type="InterPro" id="IPR006016">
    <property type="entry name" value="UspA"/>
</dbReference>
<evidence type="ECO:0000259" key="2">
    <source>
        <dbReference type="Pfam" id="PF00582"/>
    </source>
</evidence>
<dbReference type="Pfam" id="PF00582">
    <property type="entry name" value="Usp"/>
    <property type="match status" value="1"/>
</dbReference>
<dbReference type="CDD" id="cd00293">
    <property type="entry name" value="USP-like"/>
    <property type="match status" value="1"/>
</dbReference>
<protein>
    <submittedName>
        <fullName evidence="3">Nucleotide-binding universal stress UspA family protein</fullName>
    </submittedName>
</protein>
<proteinExistence type="inferred from homology"/>
<dbReference type="EMBL" id="SHMP01000009">
    <property type="protein sequence ID" value="RZV06154.1"/>
    <property type="molecule type" value="Genomic_DNA"/>
</dbReference>
<name>A0A482Y6E5_9EURY</name>
<dbReference type="PANTHER" id="PTHR46268:SF6">
    <property type="entry name" value="UNIVERSAL STRESS PROTEIN UP12"/>
    <property type="match status" value="1"/>
</dbReference>
<evidence type="ECO:0000313" key="4">
    <source>
        <dbReference type="Proteomes" id="UP000291097"/>
    </source>
</evidence>
<comment type="caution">
    <text evidence="3">The sequence shown here is derived from an EMBL/GenBank/DDBJ whole genome shotgun (WGS) entry which is preliminary data.</text>
</comment>
<evidence type="ECO:0000256" key="1">
    <source>
        <dbReference type="ARBA" id="ARBA00008791"/>
    </source>
</evidence>
<comment type="similarity">
    <text evidence="1">Belongs to the universal stress protein A family.</text>
</comment>
<sequence length="146" mass="15685">MTFQILVPLDDSPQSMAAVNHAVAHYPGADITILTVIEYTEKKTSLTRGGRGRDEGWYAAEREAAEALLDEATDIAADHDGDVSTVVKDGSPSSEILDYVTDYNIDIVVMGFRKRSPTGKALFGSTAQDVLLSVECPVVTVPNPES</sequence>
<accession>A0A482Y6E5</accession>
<dbReference type="PANTHER" id="PTHR46268">
    <property type="entry name" value="STRESS RESPONSE PROTEIN NHAX"/>
    <property type="match status" value="1"/>
</dbReference>
<feature type="domain" description="UspA" evidence="2">
    <location>
        <begin position="3"/>
        <end position="142"/>
    </location>
</feature>
<dbReference type="SUPFAM" id="SSF52402">
    <property type="entry name" value="Adenine nucleotide alpha hydrolases-like"/>
    <property type="match status" value="1"/>
</dbReference>